<evidence type="ECO:0000313" key="2">
    <source>
        <dbReference type="EMBL" id="KAJ1114220.1"/>
    </source>
</evidence>
<feature type="region of interest" description="Disordered" evidence="1">
    <location>
        <begin position="1"/>
        <end position="24"/>
    </location>
</feature>
<accession>A0AAV7NH77</accession>
<keyword evidence="3" id="KW-1185">Reference proteome</keyword>
<feature type="region of interest" description="Disordered" evidence="1">
    <location>
        <begin position="61"/>
        <end position="83"/>
    </location>
</feature>
<dbReference type="Proteomes" id="UP001066276">
    <property type="component" value="Chromosome 8"/>
</dbReference>
<reference evidence="2" key="1">
    <citation type="journal article" date="2022" name="bioRxiv">
        <title>Sequencing and chromosome-scale assembly of the giantPleurodeles waltlgenome.</title>
        <authorList>
            <person name="Brown T."/>
            <person name="Elewa A."/>
            <person name="Iarovenko S."/>
            <person name="Subramanian E."/>
            <person name="Araus A.J."/>
            <person name="Petzold A."/>
            <person name="Susuki M."/>
            <person name="Suzuki K.-i.T."/>
            <person name="Hayashi T."/>
            <person name="Toyoda A."/>
            <person name="Oliveira C."/>
            <person name="Osipova E."/>
            <person name="Leigh N.D."/>
            <person name="Simon A."/>
            <person name="Yun M.H."/>
        </authorList>
    </citation>
    <scope>NUCLEOTIDE SEQUENCE</scope>
    <source>
        <strain evidence="2">20211129_DDA</strain>
        <tissue evidence="2">Liver</tissue>
    </source>
</reference>
<evidence type="ECO:0000313" key="3">
    <source>
        <dbReference type="Proteomes" id="UP001066276"/>
    </source>
</evidence>
<name>A0AAV7NH77_PLEWA</name>
<dbReference type="AlphaFoldDB" id="A0AAV7NH77"/>
<evidence type="ECO:0000256" key="1">
    <source>
        <dbReference type="SAM" id="MobiDB-lite"/>
    </source>
</evidence>
<sequence length="83" mass="9101">MCGRRGPWRRRFVGGSQPAEGETGQVKICNNGTMTIIDQPQNQVDNPEGSLQKEMSPMTLNMEQEGENSGILEGHEGEKSDPV</sequence>
<comment type="caution">
    <text evidence="2">The sequence shown here is derived from an EMBL/GenBank/DDBJ whole genome shotgun (WGS) entry which is preliminary data.</text>
</comment>
<feature type="compositionally biased region" description="Basic and acidic residues" evidence="1">
    <location>
        <begin position="73"/>
        <end position="83"/>
    </location>
</feature>
<dbReference type="EMBL" id="JANPWB010000012">
    <property type="protein sequence ID" value="KAJ1114220.1"/>
    <property type="molecule type" value="Genomic_DNA"/>
</dbReference>
<organism evidence="2 3">
    <name type="scientific">Pleurodeles waltl</name>
    <name type="common">Iberian ribbed newt</name>
    <dbReference type="NCBI Taxonomy" id="8319"/>
    <lineage>
        <taxon>Eukaryota</taxon>
        <taxon>Metazoa</taxon>
        <taxon>Chordata</taxon>
        <taxon>Craniata</taxon>
        <taxon>Vertebrata</taxon>
        <taxon>Euteleostomi</taxon>
        <taxon>Amphibia</taxon>
        <taxon>Batrachia</taxon>
        <taxon>Caudata</taxon>
        <taxon>Salamandroidea</taxon>
        <taxon>Salamandridae</taxon>
        <taxon>Pleurodelinae</taxon>
        <taxon>Pleurodeles</taxon>
    </lineage>
</organism>
<feature type="compositionally biased region" description="Basic residues" evidence="1">
    <location>
        <begin position="1"/>
        <end position="12"/>
    </location>
</feature>
<protein>
    <submittedName>
        <fullName evidence="2">Uncharacterized protein</fullName>
    </submittedName>
</protein>
<gene>
    <name evidence="2" type="ORF">NDU88_002459</name>
</gene>
<proteinExistence type="predicted"/>